<protein>
    <submittedName>
        <fullName evidence="1">Uncharacterized protein</fullName>
    </submittedName>
</protein>
<evidence type="ECO:0000313" key="1">
    <source>
        <dbReference type="EMBL" id="PKF31264.1"/>
    </source>
</evidence>
<name>A0A2N0W9X7_9GAMM</name>
<dbReference type="RefSeq" id="WP_101237583.1">
    <property type="nucleotide sequence ID" value="NZ_PISJ01000025.1"/>
</dbReference>
<dbReference type="AlphaFoldDB" id="A0A2N0W9X7"/>
<dbReference type="Proteomes" id="UP000233553">
    <property type="component" value="Unassembled WGS sequence"/>
</dbReference>
<dbReference type="EMBL" id="PISJ01000025">
    <property type="protein sequence ID" value="PKF31264.1"/>
    <property type="molecule type" value="Genomic_DNA"/>
</dbReference>
<organism evidence="1 2">
    <name type="scientific">Acinetobacter proteolyticus</name>
    <dbReference type="NCBI Taxonomy" id="1776741"/>
    <lineage>
        <taxon>Bacteria</taxon>
        <taxon>Pseudomonadati</taxon>
        <taxon>Pseudomonadota</taxon>
        <taxon>Gammaproteobacteria</taxon>
        <taxon>Moraxellales</taxon>
        <taxon>Moraxellaceae</taxon>
        <taxon>Acinetobacter</taxon>
    </lineage>
</organism>
<proteinExistence type="predicted"/>
<comment type="caution">
    <text evidence="1">The sequence shown here is derived from an EMBL/GenBank/DDBJ whole genome shotgun (WGS) entry which is preliminary data.</text>
</comment>
<sequence>MEITYSISDIHFFNLCRLKFLGHLPSCWGSQANHFSILGEHIDVLELLWGIEKNLSNQRIEDSPRLKLLMDKTASIFKQLFLLQNEDLGIWDINGAIEFKGFHTLLSIARNTSSENISAPWELVYLRGGAEVDLHYLVDLIKSIKFRLEQKEGSNLARGGNLINLRRQEQKNEEEKYQEVFSLYKMYGSLFTACLNFHFPNENPSYYEMFSKQRYRTINFIKQNILANDPALVKAFYKHEDDGKRGLKFSCILIYAGNAKKSKQNLISQISRKLAELVNNYHINLEDWGAKIEQIAHSSVLGNLNNEEQLRYFFYWTVSPYYRYEQFFRLSTSTNFNTALINVNEEHSGTYLGAKQDKFAAYDQPMNVRKFNNFSSSINLIWETKHLDRVLQEKNKAALIYYWELQLGDEHGTFYDPSFLHYLGIFIDNLAQQREPFFILTYSGVNQEKQIRVTRLGNQLLFLLEKFVPLGIEAFDALNIYNQQLYGRFDLLLHSAIGFKMREIILSRDIRLTVNQLKALNTARDKTTFASGIKPYTVRTSDFNSTFQVGKALYQDEHFAYYEKRTTDTKKYVQAFFKQDRLLARFQFFYDCAYFDNEALRSAFSASFTEFLRLNKRTELLRDLVGYFLVWLDDHQNKPYIDLVVILNCTDESFKNQASLAWKLNQAWAEFLLRRQLEAGPIQPNSFFSDVTALPIMQSVAALNQYSVVVENLNKALQKEITQYLVPYFTYRHFFLPYHIENNKKLSEATQKVKLFSRGAALKKKKPSQQ</sequence>
<accession>A0A2N0W9X7</accession>
<evidence type="ECO:0000313" key="2">
    <source>
        <dbReference type="Proteomes" id="UP000233553"/>
    </source>
</evidence>
<reference evidence="1 2" key="1">
    <citation type="submission" date="2017-12" db="EMBL/GenBank/DDBJ databases">
        <title>Draft Genome sequences of multiple microbial strains isolated from spacecraft associated surfaces.</title>
        <authorList>
            <person name="Seuylemezian A."/>
            <person name="Vaishampayan P."/>
            <person name="Venkateswaran K."/>
        </authorList>
    </citation>
    <scope>NUCLEOTIDE SEQUENCE [LARGE SCALE GENOMIC DNA]</scope>
    <source>
        <strain evidence="1 2">2P01AA</strain>
    </source>
</reference>
<gene>
    <name evidence="1" type="ORF">CW311_19565</name>
</gene>